<dbReference type="Gene3D" id="3.40.50.10810">
    <property type="entry name" value="Tandem AAA-ATPase domain"/>
    <property type="match status" value="3"/>
</dbReference>
<dbReference type="InterPro" id="IPR038718">
    <property type="entry name" value="SNF2-like_sf"/>
</dbReference>
<feature type="compositionally biased region" description="Basic and acidic residues" evidence="7">
    <location>
        <begin position="228"/>
        <end position="242"/>
    </location>
</feature>
<dbReference type="GeneID" id="37028086"/>
<evidence type="ECO:0000256" key="4">
    <source>
        <dbReference type="ARBA" id="ARBA00022806"/>
    </source>
</evidence>
<dbReference type="SMART" id="SM00487">
    <property type="entry name" value="DEXDc"/>
    <property type="match status" value="1"/>
</dbReference>
<evidence type="ECO:0000256" key="5">
    <source>
        <dbReference type="ARBA" id="ARBA00022840"/>
    </source>
</evidence>
<dbReference type="SUPFAM" id="SSF52540">
    <property type="entry name" value="P-loop containing nucleoside triphosphate hydrolases"/>
    <property type="match status" value="2"/>
</dbReference>
<dbReference type="Gene3D" id="3.40.50.300">
    <property type="entry name" value="P-loop containing nucleotide triphosphate hydrolases"/>
    <property type="match status" value="1"/>
</dbReference>
<feature type="compositionally biased region" description="Polar residues" evidence="7">
    <location>
        <begin position="176"/>
        <end position="187"/>
    </location>
</feature>
<keyword evidence="2" id="KW-0547">Nucleotide-binding</keyword>
<keyword evidence="5" id="KW-0067">ATP-binding</keyword>
<dbReference type="GO" id="GO:0004386">
    <property type="term" value="F:helicase activity"/>
    <property type="evidence" value="ECO:0007669"/>
    <property type="project" value="UniProtKB-KW"/>
</dbReference>
<feature type="compositionally biased region" description="Basic and acidic residues" evidence="7">
    <location>
        <begin position="145"/>
        <end position="170"/>
    </location>
</feature>
<sequence>MSTRTPSQRSNTGSASAQASGSRIDEAIIVDDSSDEDSKKRVNKRHRRREPSSSDGDAEDDDNDMPTALDLISGYRPSAYRRNIRSSSSSANGGTPLRSALARVDSNDERARATPTGVRAVKRGSPATPSVMPATSSRLTGLASAKKEPGLSRTSDDGDTRREASRKQIDDLDEPNGSQQRESTTRAGQRAPSASDPSGQAQQPSDCSSSLPTSSSPVSHQRQSPFTPKRELQPRPVKEERTQPSSSFLSHRHNHNHEQAPRTSASGPQSAYTMPAASHQQLSSNAFAPHPHQQHIPLPVVPFDYRLAPQATGFPGVMAQMPGYIDLTGGYEMPHLSSGAGAAHPAEPSVNNEVSAQPNTWDMIPAAWRAVVDSLYGGASAAPLPADANPSVLQGAPFPIDSSAPNEQAPTSAAWGDGSLASNILSSLGNGTVEAEPDALRQIFQSDEDAISDMANLKPCPQSAIDYLIKHGLVTPLKPHQSTALRFLIESEHRNPPTADREQKCMFKRINGRNGRHCFLNVVVQEWTESEPEMPRGCVLADAMGLGKTLSVLALIMSPADGKAFLKDDTGGGIDKKPVIPEAKGKKRAIILPDSDESEEDAFKQATKGRQQSKHLKRQRMGSSTVTNGQGKAKNPIVLFSSDDSDSDAPRSGKRKVAPKKPPHDELKGITLVVCPLSVLSNWTSQANQHCPRLRVGTLYGNEGKELRAKKDWSKYDMIVTTYDTVKTSYKSIALLKDHDLREADYKERRAEITDKIEEYRELQAANIRRGQSSSVESMSRVYADAIAREEQHLVDFDAERNKARMVAPMAGGKTDWKKEKACLARLKKLQGGGATDKKKTTKKRASARRSISDSTGMDVSGSDADDFDDEGDVSMGGNSGVDAAMAEFFSPANFENFTDDDLLYIWCNLRRRQGQTRIFEQEWLRVVLDEAHVVRNRATQTYTAIQALRAERRVAVSGTPIVNGASDLGSLASWIGIYPFSRNPKLFAERVHNPIKRGGNDSTHAMNLLRAICKDLVCLRTKDMKVDGRPLVDLPAIEHRSYDIRLKPDDETFYARAEEALRRMLSIWMDEGGNLGARRLTCILVFLCRMRQLACDRRLVPATLIEDIEAAATEENDDGTTKKTPTQLRAILSAMVANGDDCPICMEPLPAAESPPVITPCSHVFHKECLASSLAASKKCPMDRRAIEMSQVIEASETEGEEVTDAGLGDGAKIDALIEIINNIKAAHPTDKILVFSNFVAFLKLVEKRLELEEIEHATFFGSHTRTQREETLRQFRRPLRQPTAEEAAAAAAARAISLGKAKREAGNGGGSSDLLAALDTTDFASIARLPASKPRTSSSSSKRKPAPRVLLLSIQAGGVGLNLTEASHVILTDPWWQGAIEAQAIDRAHRIGQVKPVNVYRLVSHATVEDRVVQVAKEKMQLAAEALGGLQYKGAALFKGKASTRSKLKEIGRLFGLGAVGSGSGSGGRVAIRGPPRRS</sequence>
<dbReference type="PANTHER" id="PTHR45626">
    <property type="entry name" value="TRANSCRIPTION TERMINATION FACTOR 2-RELATED"/>
    <property type="match status" value="1"/>
</dbReference>
<keyword evidence="6" id="KW-0479">Metal-binding</keyword>
<dbReference type="Pfam" id="PF00271">
    <property type="entry name" value="Helicase_C"/>
    <property type="match status" value="1"/>
</dbReference>
<accession>A0A316UQC9</accession>
<feature type="compositionally biased region" description="Polar residues" evidence="7">
    <location>
        <begin position="621"/>
        <end position="630"/>
    </location>
</feature>
<keyword evidence="4" id="KW-0347">Helicase</keyword>
<dbReference type="InterPro" id="IPR001650">
    <property type="entry name" value="Helicase_C-like"/>
</dbReference>
<evidence type="ECO:0000256" key="1">
    <source>
        <dbReference type="ARBA" id="ARBA00007025"/>
    </source>
</evidence>
<feature type="domain" description="Helicase C-terminal" evidence="9">
    <location>
        <begin position="1217"/>
        <end position="1440"/>
    </location>
</feature>
<proteinExistence type="inferred from homology"/>
<name>A0A316UQC9_9BASI</name>
<dbReference type="RefSeq" id="XP_025362102.1">
    <property type="nucleotide sequence ID" value="XM_025506263.1"/>
</dbReference>
<evidence type="ECO:0000256" key="6">
    <source>
        <dbReference type="PROSITE-ProRule" id="PRU00175"/>
    </source>
</evidence>
<dbReference type="Gene3D" id="3.30.40.10">
    <property type="entry name" value="Zinc/RING finger domain, C3HC4 (zinc finger)"/>
    <property type="match status" value="1"/>
</dbReference>
<evidence type="ECO:0000256" key="3">
    <source>
        <dbReference type="ARBA" id="ARBA00022801"/>
    </source>
</evidence>
<dbReference type="EMBL" id="KZ819668">
    <property type="protein sequence ID" value="PWN27490.1"/>
    <property type="molecule type" value="Genomic_DNA"/>
</dbReference>
<dbReference type="PROSITE" id="PS51194">
    <property type="entry name" value="HELICASE_CTER"/>
    <property type="match status" value="1"/>
</dbReference>
<feature type="region of interest" description="Disordered" evidence="7">
    <location>
        <begin position="395"/>
        <end position="415"/>
    </location>
</feature>
<feature type="compositionally biased region" description="Basic residues" evidence="7">
    <location>
        <begin position="652"/>
        <end position="661"/>
    </location>
</feature>
<dbReference type="SMART" id="SM00490">
    <property type="entry name" value="HELICc"/>
    <property type="match status" value="1"/>
</dbReference>
<feature type="compositionally biased region" description="Basic residues" evidence="7">
    <location>
        <begin position="611"/>
        <end position="620"/>
    </location>
</feature>
<evidence type="ECO:0000259" key="8">
    <source>
        <dbReference type="PROSITE" id="PS50089"/>
    </source>
</evidence>
<dbReference type="GO" id="GO:0016787">
    <property type="term" value="F:hydrolase activity"/>
    <property type="evidence" value="ECO:0007669"/>
    <property type="project" value="UniProtKB-KW"/>
</dbReference>
<dbReference type="Pfam" id="PF00176">
    <property type="entry name" value="SNF2-rel_dom"/>
    <property type="match status" value="2"/>
</dbReference>
<dbReference type="SMART" id="SM00184">
    <property type="entry name" value="RING"/>
    <property type="match status" value="1"/>
</dbReference>
<evidence type="ECO:0000256" key="7">
    <source>
        <dbReference type="SAM" id="MobiDB-lite"/>
    </source>
</evidence>
<keyword evidence="3" id="KW-0378">Hydrolase</keyword>
<gene>
    <name evidence="10" type="ORF">BDZ90DRAFT_232467</name>
</gene>
<feature type="region of interest" description="Disordered" evidence="7">
    <location>
        <begin position="834"/>
        <end position="876"/>
    </location>
</feature>
<feature type="compositionally biased region" description="Polar residues" evidence="7">
    <location>
        <begin position="261"/>
        <end position="275"/>
    </location>
</feature>
<dbReference type="PROSITE" id="PS50089">
    <property type="entry name" value="ZF_RING_2"/>
    <property type="match status" value="1"/>
</dbReference>
<dbReference type="SUPFAM" id="SSF57850">
    <property type="entry name" value="RING/U-box"/>
    <property type="match status" value="1"/>
</dbReference>
<feature type="compositionally biased region" description="Low complexity" evidence="7">
    <location>
        <begin position="204"/>
        <end position="219"/>
    </location>
</feature>
<keyword evidence="6" id="KW-0862">Zinc</keyword>
<dbReference type="Proteomes" id="UP000245884">
    <property type="component" value="Unassembled WGS sequence"/>
</dbReference>
<dbReference type="InterPro" id="IPR027417">
    <property type="entry name" value="P-loop_NTPase"/>
</dbReference>
<organism evidence="10 11">
    <name type="scientific">Jaminaea rosea</name>
    <dbReference type="NCBI Taxonomy" id="1569628"/>
    <lineage>
        <taxon>Eukaryota</taxon>
        <taxon>Fungi</taxon>
        <taxon>Dikarya</taxon>
        <taxon>Basidiomycota</taxon>
        <taxon>Ustilaginomycotina</taxon>
        <taxon>Exobasidiomycetes</taxon>
        <taxon>Microstromatales</taxon>
        <taxon>Microstromatales incertae sedis</taxon>
        <taxon>Jaminaea</taxon>
    </lineage>
</organism>
<keyword evidence="11" id="KW-1185">Reference proteome</keyword>
<comment type="similarity">
    <text evidence="1">Belongs to the SNF2/RAD54 helicase family.</text>
</comment>
<dbReference type="InterPro" id="IPR050628">
    <property type="entry name" value="SNF2_RAD54_helicase_TF"/>
</dbReference>
<dbReference type="InterPro" id="IPR049730">
    <property type="entry name" value="SNF2/RAD54-like_C"/>
</dbReference>
<evidence type="ECO:0000313" key="10">
    <source>
        <dbReference type="EMBL" id="PWN27490.1"/>
    </source>
</evidence>
<evidence type="ECO:0000313" key="11">
    <source>
        <dbReference type="Proteomes" id="UP000245884"/>
    </source>
</evidence>
<dbReference type="Pfam" id="PF13639">
    <property type="entry name" value="zf-RING_2"/>
    <property type="match status" value="1"/>
</dbReference>
<dbReference type="GO" id="GO:0008094">
    <property type="term" value="F:ATP-dependent activity, acting on DNA"/>
    <property type="evidence" value="ECO:0007669"/>
    <property type="project" value="TreeGrafter"/>
</dbReference>
<dbReference type="OrthoDB" id="448448at2759"/>
<dbReference type="GO" id="GO:0006281">
    <property type="term" value="P:DNA repair"/>
    <property type="evidence" value="ECO:0007669"/>
    <property type="project" value="TreeGrafter"/>
</dbReference>
<dbReference type="InterPro" id="IPR000330">
    <property type="entry name" value="SNF2_N"/>
</dbReference>
<dbReference type="GO" id="GO:0008270">
    <property type="term" value="F:zinc ion binding"/>
    <property type="evidence" value="ECO:0007669"/>
    <property type="project" value="UniProtKB-KW"/>
</dbReference>
<dbReference type="InterPro" id="IPR001841">
    <property type="entry name" value="Znf_RING"/>
</dbReference>
<dbReference type="GO" id="GO:0005524">
    <property type="term" value="F:ATP binding"/>
    <property type="evidence" value="ECO:0007669"/>
    <property type="project" value="UniProtKB-KW"/>
</dbReference>
<dbReference type="STRING" id="1569628.A0A316UQC9"/>
<keyword evidence="6" id="KW-0863">Zinc-finger</keyword>
<dbReference type="InterPro" id="IPR013083">
    <property type="entry name" value="Znf_RING/FYVE/PHD"/>
</dbReference>
<feature type="domain" description="RING-type" evidence="8">
    <location>
        <begin position="1143"/>
        <end position="1185"/>
    </location>
</feature>
<feature type="region of interest" description="Disordered" evidence="7">
    <location>
        <begin position="1"/>
        <end position="275"/>
    </location>
</feature>
<evidence type="ECO:0000259" key="9">
    <source>
        <dbReference type="PROSITE" id="PS51194"/>
    </source>
</evidence>
<dbReference type="InterPro" id="IPR014001">
    <property type="entry name" value="Helicase_ATP-bd"/>
</dbReference>
<dbReference type="CDD" id="cd18793">
    <property type="entry name" value="SF2_C_SNF"/>
    <property type="match status" value="1"/>
</dbReference>
<dbReference type="GO" id="GO:0005634">
    <property type="term" value="C:nucleus"/>
    <property type="evidence" value="ECO:0007669"/>
    <property type="project" value="TreeGrafter"/>
</dbReference>
<reference evidence="10 11" key="1">
    <citation type="journal article" date="2018" name="Mol. Biol. Evol.">
        <title>Broad Genomic Sampling Reveals a Smut Pathogenic Ancestry of the Fungal Clade Ustilaginomycotina.</title>
        <authorList>
            <person name="Kijpornyongpan T."/>
            <person name="Mondo S.J."/>
            <person name="Barry K."/>
            <person name="Sandor L."/>
            <person name="Lee J."/>
            <person name="Lipzen A."/>
            <person name="Pangilinan J."/>
            <person name="LaButti K."/>
            <person name="Hainaut M."/>
            <person name="Henrissat B."/>
            <person name="Grigoriev I.V."/>
            <person name="Spatafora J.W."/>
            <person name="Aime M.C."/>
        </authorList>
    </citation>
    <scope>NUCLEOTIDE SEQUENCE [LARGE SCALE GENOMIC DNA]</scope>
    <source>
        <strain evidence="10 11">MCA 5214</strain>
    </source>
</reference>
<protein>
    <submittedName>
        <fullName evidence="10">Uncharacterized protein</fullName>
    </submittedName>
</protein>
<evidence type="ECO:0000256" key="2">
    <source>
        <dbReference type="ARBA" id="ARBA00022741"/>
    </source>
</evidence>
<feature type="region of interest" description="Disordered" evidence="7">
    <location>
        <begin position="585"/>
        <end position="663"/>
    </location>
</feature>
<feature type="compositionally biased region" description="Acidic residues" evidence="7">
    <location>
        <begin position="864"/>
        <end position="873"/>
    </location>
</feature>
<feature type="compositionally biased region" description="Polar residues" evidence="7">
    <location>
        <begin position="1"/>
        <end position="21"/>
    </location>
</feature>
<dbReference type="PANTHER" id="PTHR45626:SF17">
    <property type="entry name" value="HELICASE-LIKE TRANSCRIPTION FACTOR"/>
    <property type="match status" value="1"/>
</dbReference>